<dbReference type="AlphaFoldDB" id="A0A1M7IZB4"/>
<protein>
    <submittedName>
        <fullName evidence="1">Uncharacterized protein</fullName>
    </submittedName>
</protein>
<evidence type="ECO:0000313" key="1">
    <source>
        <dbReference type="EMBL" id="SHM46184.1"/>
    </source>
</evidence>
<sequence length="78" mass="8602">MSYLTAPRCKTAVGPLAVHVQRYRTVQSVKRSYKLSGREASDLSGKADLKNIPLNGRAQVCISALFTVLLFEIEAYSL</sequence>
<dbReference type="RefSeq" id="WP_072950056.1">
    <property type="nucleotide sequence ID" value="NZ_FRCT01000005.1"/>
</dbReference>
<gene>
    <name evidence="1" type="ORF">SAMN04487860_10543</name>
</gene>
<name>A0A1M7IZB4_RUMFL</name>
<accession>A0A1M7IZB4</accession>
<organism evidence="1 2">
    <name type="scientific">Ruminococcus flavefaciens</name>
    <dbReference type="NCBI Taxonomy" id="1265"/>
    <lineage>
        <taxon>Bacteria</taxon>
        <taxon>Bacillati</taxon>
        <taxon>Bacillota</taxon>
        <taxon>Clostridia</taxon>
        <taxon>Eubacteriales</taxon>
        <taxon>Oscillospiraceae</taxon>
        <taxon>Ruminococcus</taxon>
    </lineage>
</organism>
<reference evidence="1 2" key="1">
    <citation type="submission" date="2016-11" db="EMBL/GenBank/DDBJ databases">
        <authorList>
            <person name="Jaros S."/>
            <person name="Januszkiewicz K."/>
            <person name="Wedrychowicz H."/>
        </authorList>
    </citation>
    <scope>NUCLEOTIDE SEQUENCE [LARGE SCALE GENOMIC DNA]</scope>
    <source>
        <strain evidence="1 2">Y1</strain>
    </source>
</reference>
<dbReference type="Proteomes" id="UP000184394">
    <property type="component" value="Unassembled WGS sequence"/>
</dbReference>
<proteinExistence type="predicted"/>
<dbReference type="EMBL" id="FRCT01000005">
    <property type="protein sequence ID" value="SHM46184.1"/>
    <property type="molecule type" value="Genomic_DNA"/>
</dbReference>
<evidence type="ECO:0000313" key="2">
    <source>
        <dbReference type="Proteomes" id="UP000184394"/>
    </source>
</evidence>